<reference evidence="1" key="1">
    <citation type="submission" date="2021-12" db="EMBL/GenBank/DDBJ databases">
        <authorList>
            <person name="Rodrigo-Torres L."/>
            <person name="Arahal R. D."/>
            <person name="Lucena T."/>
        </authorList>
    </citation>
    <scope>NUCLEOTIDE SEQUENCE</scope>
    <source>
        <strain evidence="1">CECT 8858</strain>
    </source>
</reference>
<gene>
    <name evidence="1" type="ORF">EMA8858_02028</name>
</gene>
<dbReference type="EMBL" id="CAKLPY010000002">
    <property type="protein sequence ID" value="CAH0995900.1"/>
    <property type="molecule type" value="Genomic_DNA"/>
</dbReference>
<proteinExistence type="predicted"/>
<evidence type="ECO:0008006" key="3">
    <source>
        <dbReference type="Google" id="ProtNLM"/>
    </source>
</evidence>
<evidence type="ECO:0000313" key="1">
    <source>
        <dbReference type="EMBL" id="CAH0995900.1"/>
    </source>
</evidence>
<evidence type="ECO:0000313" key="2">
    <source>
        <dbReference type="Proteomes" id="UP000837932"/>
    </source>
</evidence>
<organism evidence="1 2">
    <name type="scientific">Emticicia aquatica</name>
    <dbReference type="NCBI Taxonomy" id="1681835"/>
    <lineage>
        <taxon>Bacteria</taxon>
        <taxon>Pseudomonadati</taxon>
        <taxon>Bacteroidota</taxon>
        <taxon>Cytophagia</taxon>
        <taxon>Cytophagales</taxon>
        <taxon>Leadbetterellaceae</taxon>
        <taxon>Emticicia</taxon>
    </lineage>
</organism>
<name>A0ABN8EWG5_9BACT</name>
<keyword evidence="2" id="KW-1185">Reference proteome</keyword>
<comment type="caution">
    <text evidence="1">The sequence shown here is derived from an EMBL/GenBank/DDBJ whole genome shotgun (WGS) entry which is preliminary data.</text>
</comment>
<sequence length="360" mass="41268">MVISCYMKVRKTLFLIFVLTISFVSKAQKLISLNPIKVKLNSTFDIKNVKDSRYEKENIGRIIVSSTEKETLVLKGGVESAVKKILLQAIPLSNSLIAISYNILDFKITENRLANGSISGQISLKVGFERLGKRDTVSLVETAISTTYLRSDDKMEMSKYESLVTPLFIKSIDFFDKWLILNGGKHEALIHGVKIVFLPETDVIDEDTVCYDTKKLTWDDFKGKPTNSHYGAAIFSNFAYGANFRVVDGYIEAKIQTKTYMIRGMSWVTSAAHDTYSLAHEQLHFDITKLVVERFKKKVSLLDADLIIDLNSMIQYEYLESYREMNQLQRQYDDETNHSVNRPMQAEWESKVKKWLKDIS</sequence>
<accession>A0ABN8EWG5</accession>
<protein>
    <recommendedName>
        <fullName evidence="3">DUF922 domain-containing protein</fullName>
    </recommendedName>
</protein>
<dbReference type="Proteomes" id="UP000837932">
    <property type="component" value="Unassembled WGS sequence"/>
</dbReference>